<feature type="transmembrane region" description="Helical" evidence="2">
    <location>
        <begin position="54"/>
        <end position="71"/>
    </location>
</feature>
<feature type="domain" description="YdbS-like PH" evidence="3">
    <location>
        <begin position="106"/>
        <end position="193"/>
    </location>
</feature>
<feature type="region of interest" description="Disordered" evidence="1">
    <location>
        <begin position="214"/>
        <end position="234"/>
    </location>
</feature>
<keyword evidence="2" id="KW-0472">Membrane</keyword>
<dbReference type="Proteomes" id="UP001445732">
    <property type="component" value="Unassembled WGS sequence"/>
</dbReference>
<dbReference type="Pfam" id="PF03703">
    <property type="entry name" value="bPH_2"/>
    <property type="match status" value="1"/>
</dbReference>
<gene>
    <name evidence="4" type="primary">puhB</name>
    <name evidence="4" type="ORF">ABN401_09770</name>
</gene>
<reference evidence="4 5" key="1">
    <citation type="submission" date="2024-06" db="EMBL/GenBank/DDBJ databases">
        <title>Brevundimonas sp. C11.</title>
        <authorList>
            <person name="Maltman C."/>
        </authorList>
    </citation>
    <scope>NUCLEOTIDE SEQUENCE [LARGE SCALE GENOMIC DNA]</scope>
    <source>
        <strain evidence="4 5">C11</strain>
    </source>
</reference>
<sequence length="234" mass="24736">MSRPSGISAAVGQEHEGEPVRGLPGHLPEGEHILWQGAPDWKVLARTSMRADWVALYFGALAAWNLGNGLAQDQGLASALTSAAWTLAAGSIAVGLLVGYAVLVARTTVYTMTNKRFVLRHGVALSKCFNIPYRSVATAGLKLDGKGFGDIPMGLADGARIAYPHLWPHVRPLTIMNPQPMMRALPDAASVAERFSLQLQLAASAADKPFVAEPVRAGVRPERQAPSSGQPAAA</sequence>
<keyword evidence="2" id="KW-1133">Transmembrane helix</keyword>
<protein>
    <submittedName>
        <fullName evidence="4">Photosynthetic complex putative assembly protein PuhB</fullName>
    </submittedName>
</protein>
<feature type="transmembrane region" description="Helical" evidence="2">
    <location>
        <begin position="83"/>
        <end position="105"/>
    </location>
</feature>
<evidence type="ECO:0000313" key="4">
    <source>
        <dbReference type="EMBL" id="MEQ7155492.1"/>
    </source>
</evidence>
<evidence type="ECO:0000256" key="2">
    <source>
        <dbReference type="SAM" id="Phobius"/>
    </source>
</evidence>
<organism evidence="4 5">
    <name type="scientific">Brevundimonas aurifodinae</name>
    <dbReference type="NCBI Taxonomy" id="1508312"/>
    <lineage>
        <taxon>Bacteria</taxon>
        <taxon>Pseudomonadati</taxon>
        <taxon>Pseudomonadota</taxon>
        <taxon>Alphaproteobacteria</taxon>
        <taxon>Caulobacterales</taxon>
        <taxon>Caulobacteraceae</taxon>
        <taxon>Brevundimonas</taxon>
    </lineage>
</organism>
<accession>A0ABV1NPC5</accession>
<dbReference type="RefSeq" id="WP_349684652.1">
    <property type="nucleotide sequence ID" value="NZ_JBEGDD010000007.1"/>
</dbReference>
<dbReference type="InterPro" id="IPR005182">
    <property type="entry name" value="YdbS-like_PH"/>
</dbReference>
<name>A0ABV1NPC5_9CAUL</name>
<dbReference type="InterPro" id="IPR054839">
    <property type="entry name" value="puhB_PGC"/>
</dbReference>
<proteinExistence type="predicted"/>
<dbReference type="NCBIfam" id="NF040894">
    <property type="entry name" value="puhB_PGC"/>
    <property type="match status" value="1"/>
</dbReference>
<keyword evidence="5" id="KW-1185">Reference proteome</keyword>
<evidence type="ECO:0000259" key="3">
    <source>
        <dbReference type="Pfam" id="PF03703"/>
    </source>
</evidence>
<feature type="compositionally biased region" description="Polar residues" evidence="1">
    <location>
        <begin position="225"/>
        <end position="234"/>
    </location>
</feature>
<feature type="region of interest" description="Disordered" evidence="1">
    <location>
        <begin position="1"/>
        <end position="23"/>
    </location>
</feature>
<evidence type="ECO:0000313" key="5">
    <source>
        <dbReference type="Proteomes" id="UP001445732"/>
    </source>
</evidence>
<keyword evidence="2" id="KW-0812">Transmembrane</keyword>
<evidence type="ECO:0000256" key="1">
    <source>
        <dbReference type="SAM" id="MobiDB-lite"/>
    </source>
</evidence>
<comment type="caution">
    <text evidence="4">The sequence shown here is derived from an EMBL/GenBank/DDBJ whole genome shotgun (WGS) entry which is preliminary data.</text>
</comment>
<dbReference type="EMBL" id="JBEGDD010000007">
    <property type="protein sequence ID" value="MEQ7155492.1"/>
    <property type="molecule type" value="Genomic_DNA"/>
</dbReference>